<dbReference type="Pfam" id="PF00481">
    <property type="entry name" value="PP2C"/>
    <property type="match status" value="1"/>
</dbReference>
<dbReference type="SUPFAM" id="SSF81606">
    <property type="entry name" value="PP2C-like"/>
    <property type="match status" value="1"/>
</dbReference>
<evidence type="ECO:0000313" key="4">
    <source>
        <dbReference type="Proteomes" id="UP000281192"/>
    </source>
</evidence>
<evidence type="ECO:0000313" key="3">
    <source>
        <dbReference type="EMBL" id="AYV45130.1"/>
    </source>
</evidence>
<protein>
    <submittedName>
        <fullName evidence="3">Serine/threonine protein phosphatase</fullName>
    </submittedName>
</protein>
<feature type="domain" description="PPM-type phosphatase" evidence="2">
    <location>
        <begin position="62"/>
        <end position="293"/>
    </location>
</feature>
<dbReference type="SMART" id="SM00331">
    <property type="entry name" value="PP2C_SIG"/>
    <property type="match status" value="1"/>
</dbReference>
<keyword evidence="4" id="KW-1185">Reference proteome</keyword>
<accession>A0ABM6ZT98</accession>
<dbReference type="PANTHER" id="PTHR47992">
    <property type="entry name" value="PROTEIN PHOSPHATASE"/>
    <property type="match status" value="1"/>
</dbReference>
<dbReference type="InterPro" id="IPR001932">
    <property type="entry name" value="PPM-type_phosphatase-like_dom"/>
</dbReference>
<dbReference type="CDD" id="cd00143">
    <property type="entry name" value="PP2Cc"/>
    <property type="match status" value="1"/>
</dbReference>
<evidence type="ECO:0000259" key="2">
    <source>
        <dbReference type="PROSITE" id="PS51746"/>
    </source>
</evidence>
<evidence type="ECO:0000256" key="1">
    <source>
        <dbReference type="SAM" id="MobiDB-lite"/>
    </source>
</evidence>
<dbReference type="SMART" id="SM00332">
    <property type="entry name" value="PP2Cc"/>
    <property type="match status" value="1"/>
</dbReference>
<dbReference type="InterPro" id="IPR015655">
    <property type="entry name" value="PP2C"/>
</dbReference>
<gene>
    <name evidence="3" type="ORF">C1707_02115</name>
</gene>
<dbReference type="Gene3D" id="3.60.40.10">
    <property type="entry name" value="PPM-type phosphatase domain"/>
    <property type="match status" value="1"/>
</dbReference>
<dbReference type="InterPro" id="IPR036457">
    <property type="entry name" value="PPM-type-like_dom_sf"/>
</dbReference>
<organism evidence="3 4">
    <name type="scientific">Caulobacter flavus</name>
    <dbReference type="NCBI Taxonomy" id="1679497"/>
    <lineage>
        <taxon>Bacteria</taxon>
        <taxon>Pseudomonadati</taxon>
        <taxon>Pseudomonadota</taxon>
        <taxon>Alphaproteobacteria</taxon>
        <taxon>Caulobacterales</taxon>
        <taxon>Caulobacteraceae</taxon>
        <taxon>Caulobacter</taxon>
    </lineage>
</organism>
<sequence length="305" mass="32932">MICRSDRPGTCWRRPPWPTACGGRKGPTPTPPREPSVDGRRPEPSSCMRARTWRRPVSENIRIQAASLTHQGLVRKANEDSILQRDDIGLWIVADGMGGHQGGKFASSTVVEALSGIELDHDGEGLLSGVQRAVGAANTAIYEASQNGLRMGTTIVGLTLDDTCFTCFWAGDSRAYLLRDAKLYRLTKDHTRVQDMVDSGLLTSEEAASHPMAHVLSRAIGVEEQVQLGTVRDVLLANDVFFLCSDGVHGVVKDSELTETLLHRGPAGACKELLELVLKRGAPDNASMIVVACQQATAIAIPLDQ</sequence>
<name>A0ABM6ZT98_9CAUL</name>
<feature type="region of interest" description="Disordered" evidence="1">
    <location>
        <begin position="13"/>
        <end position="49"/>
    </location>
</feature>
<dbReference type="EMBL" id="CP026100">
    <property type="protein sequence ID" value="AYV45130.1"/>
    <property type="molecule type" value="Genomic_DNA"/>
</dbReference>
<reference evidence="3 4" key="1">
    <citation type="submission" date="2018-01" db="EMBL/GenBank/DDBJ databases">
        <title>Complete genome sequence of Caulobacter flavus RHGG3.</title>
        <authorList>
            <person name="Yang E."/>
        </authorList>
    </citation>
    <scope>NUCLEOTIDE SEQUENCE [LARGE SCALE GENOMIC DNA]</scope>
    <source>
        <strain evidence="3 4">RHGG3</strain>
    </source>
</reference>
<dbReference type="Proteomes" id="UP000281192">
    <property type="component" value="Chromosome"/>
</dbReference>
<dbReference type="PROSITE" id="PS51746">
    <property type="entry name" value="PPM_2"/>
    <property type="match status" value="1"/>
</dbReference>
<proteinExistence type="predicted"/>